<feature type="transmembrane region" description="Helical" evidence="1">
    <location>
        <begin position="147"/>
        <end position="165"/>
    </location>
</feature>
<dbReference type="Pfam" id="PF00892">
    <property type="entry name" value="EamA"/>
    <property type="match status" value="2"/>
</dbReference>
<dbReference type="InterPro" id="IPR037185">
    <property type="entry name" value="EmrE-like"/>
</dbReference>
<proteinExistence type="predicted"/>
<feature type="transmembrane region" description="Helical" evidence="1">
    <location>
        <begin position="33"/>
        <end position="52"/>
    </location>
</feature>
<reference evidence="3 4" key="1">
    <citation type="submission" date="2016-10" db="EMBL/GenBank/DDBJ databases">
        <authorList>
            <person name="de Groot N.N."/>
        </authorList>
    </citation>
    <scope>NUCLEOTIDE SEQUENCE [LARGE SCALE GENOMIC DNA]</scope>
    <source>
        <strain evidence="3 4">CGMCC 1.9157</strain>
    </source>
</reference>
<dbReference type="InterPro" id="IPR000620">
    <property type="entry name" value="EamA_dom"/>
</dbReference>
<dbReference type="OrthoDB" id="9815809at2"/>
<dbReference type="AlphaFoldDB" id="A0A1I5ESV3"/>
<organism evidence="3 4">
    <name type="scientific">Cohaesibacter marisflavi</name>
    <dbReference type="NCBI Taxonomy" id="655353"/>
    <lineage>
        <taxon>Bacteria</taxon>
        <taxon>Pseudomonadati</taxon>
        <taxon>Pseudomonadota</taxon>
        <taxon>Alphaproteobacteria</taxon>
        <taxon>Hyphomicrobiales</taxon>
        <taxon>Cohaesibacteraceae</taxon>
    </lineage>
</organism>
<feature type="transmembrane region" description="Helical" evidence="1">
    <location>
        <begin position="123"/>
        <end position="141"/>
    </location>
</feature>
<dbReference type="RefSeq" id="WP_090070996.1">
    <property type="nucleotide sequence ID" value="NZ_FOVR01000003.1"/>
</dbReference>
<feature type="transmembrane region" description="Helical" evidence="1">
    <location>
        <begin position="206"/>
        <end position="223"/>
    </location>
</feature>
<feature type="transmembrane region" description="Helical" evidence="1">
    <location>
        <begin position="73"/>
        <end position="92"/>
    </location>
</feature>
<feature type="domain" description="EamA" evidence="2">
    <location>
        <begin position="4"/>
        <end position="138"/>
    </location>
</feature>
<evidence type="ECO:0000313" key="4">
    <source>
        <dbReference type="Proteomes" id="UP000199236"/>
    </source>
</evidence>
<evidence type="ECO:0000313" key="3">
    <source>
        <dbReference type="EMBL" id="SFO14111.1"/>
    </source>
</evidence>
<keyword evidence="1" id="KW-1133">Transmembrane helix</keyword>
<accession>A0A1I5ESV3</accession>
<protein>
    <submittedName>
        <fullName evidence="3">Permease of the drug/metabolite transporter (DMT) superfamily</fullName>
    </submittedName>
</protein>
<sequence length="301" mass="33541">MRLSGPFYALLAVTIFAGQDTITKVIGHSYHPVQITMVRYWAFALFAILWALRSPKGFRETIHTNHLVLQIARSFLLVGQIIISILSFAYVGLALSQAIFAASPLVVAILSVPLLGETVGWRRWVAIVIGMSGMLLIINPFGQELTYWFFMPVLCTITLGFYNISTRIAGRHDPASVSFFYTGIIGLIVTSIIGPFFWSPVTPTDWAWLIGLCLTGVSGHYFLIKALALTESVTVQTITYFQLVYELFIGYFIFQENITMAMLTGSAVVVAAGSFTIWREHSLKRASERELRAAARAQLER</sequence>
<name>A0A1I5ESV3_9HYPH</name>
<feature type="transmembrane region" description="Helical" evidence="1">
    <location>
        <begin position="177"/>
        <end position="200"/>
    </location>
</feature>
<feature type="transmembrane region" description="Helical" evidence="1">
    <location>
        <begin position="260"/>
        <end position="278"/>
    </location>
</feature>
<evidence type="ECO:0000259" key="2">
    <source>
        <dbReference type="Pfam" id="PF00892"/>
    </source>
</evidence>
<dbReference type="EMBL" id="FOVR01000003">
    <property type="protein sequence ID" value="SFO14111.1"/>
    <property type="molecule type" value="Genomic_DNA"/>
</dbReference>
<dbReference type="PANTHER" id="PTHR22911:SF103">
    <property type="entry name" value="BLR2811 PROTEIN"/>
    <property type="match status" value="1"/>
</dbReference>
<gene>
    <name evidence="3" type="ORF">SAMN04488056_103313</name>
</gene>
<feature type="domain" description="EamA" evidence="2">
    <location>
        <begin position="148"/>
        <end position="272"/>
    </location>
</feature>
<dbReference type="GO" id="GO:0016020">
    <property type="term" value="C:membrane"/>
    <property type="evidence" value="ECO:0007669"/>
    <property type="project" value="InterPro"/>
</dbReference>
<feature type="transmembrane region" description="Helical" evidence="1">
    <location>
        <begin position="98"/>
        <end position="116"/>
    </location>
</feature>
<keyword evidence="1" id="KW-0812">Transmembrane</keyword>
<dbReference type="PANTHER" id="PTHR22911">
    <property type="entry name" value="ACYL-MALONYL CONDENSING ENZYME-RELATED"/>
    <property type="match status" value="1"/>
</dbReference>
<dbReference type="SUPFAM" id="SSF103481">
    <property type="entry name" value="Multidrug resistance efflux transporter EmrE"/>
    <property type="match status" value="2"/>
</dbReference>
<feature type="transmembrane region" description="Helical" evidence="1">
    <location>
        <begin position="235"/>
        <end position="254"/>
    </location>
</feature>
<keyword evidence="1" id="KW-0472">Membrane</keyword>
<dbReference type="Proteomes" id="UP000199236">
    <property type="component" value="Unassembled WGS sequence"/>
</dbReference>
<keyword evidence="4" id="KW-1185">Reference proteome</keyword>
<dbReference type="STRING" id="655353.SAMN04488056_103313"/>
<evidence type="ECO:0000256" key="1">
    <source>
        <dbReference type="SAM" id="Phobius"/>
    </source>
</evidence>